<dbReference type="PANTHER" id="PTHR43811:SF57">
    <property type="entry name" value="FKBP-TYPE PEPTIDYL-PROLYL CIS-TRANS ISOMERASE FKPA-RELATED"/>
    <property type="match status" value="1"/>
</dbReference>
<dbReference type="PROSITE" id="PS50059">
    <property type="entry name" value="FKBP_PPIASE"/>
    <property type="match status" value="1"/>
</dbReference>
<keyword evidence="4 5" id="KW-0413">Isomerase</keyword>
<protein>
    <recommendedName>
        <fullName evidence="6">Peptidyl-prolyl cis-trans isomerase</fullName>
        <ecNumber evidence="6">5.2.1.8</ecNumber>
    </recommendedName>
</protein>
<dbReference type="Proteomes" id="UP000249610">
    <property type="component" value="Unassembled WGS sequence"/>
</dbReference>
<dbReference type="PANTHER" id="PTHR43811">
    <property type="entry name" value="FKBP-TYPE PEPTIDYL-PROLYL CIS-TRANS ISOMERASE FKPA"/>
    <property type="match status" value="1"/>
</dbReference>
<dbReference type="SUPFAM" id="SSF54534">
    <property type="entry name" value="FKBP-like"/>
    <property type="match status" value="1"/>
</dbReference>
<dbReference type="InterPro" id="IPR001179">
    <property type="entry name" value="PPIase_FKBP_dom"/>
</dbReference>
<proteinExistence type="inferred from homology"/>
<feature type="domain" description="PPIase FKBP-type" evidence="8">
    <location>
        <begin position="80"/>
        <end position="178"/>
    </location>
</feature>
<feature type="chain" id="PRO_5016452920" description="Peptidyl-prolyl cis-trans isomerase" evidence="7">
    <location>
        <begin position="20"/>
        <end position="183"/>
    </location>
</feature>
<evidence type="ECO:0000256" key="3">
    <source>
        <dbReference type="ARBA" id="ARBA00023110"/>
    </source>
</evidence>
<name>A0A327PSP4_9BACT</name>
<sequence length="183" mass="20287">MKFRIFAILSLIAGSFAFASCIDEEATDATILANDKAAILAYVDTTTIVNVKEFHDEESGIRMIWQLQAQPDTITEFYSTDTVTVNYTGKFLTDQVFETTLESVARANQIYNQNKTYEPVQFILGSVIAGFQFGISQMETGEKATVFVPSRYAYGRNGQGNIGANTPLIFELELVKVNPGPRN</sequence>
<keyword evidence="7" id="KW-0732">Signal</keyword>
<dbReference type="Pfam" id="PF00254">
    <property type="entry name" value="FKBP_C"/>
    <property type="match status" value="1"/>
</dbReference>
<dbReference type="EMBL" id="QLLK01000001">
    <property type="protein sequence ID" value="RAI95385.1"/>
    <property type="molecule type" value="Genomic_DNA"/>
</dbReference>
<keyword evidence="3 5" id="KW-0697">Rotamase</keyword>
<gene>
    <name evidence="9" type="ORF">LV83_00636</name>
</gene>
<reference evidence="9 10" key="1">
    <citation type="submission" date="2018-06" db="EMBL/GenBank/DDBJ databases">
        <title>Genomic Encyclopedia of Archaeal and Bacterial Type Strains, Phase II (KMG-II): from individual species to whole genera.</title>
        <authorList>
            <person name="Goeker M."/>
        </authorList>
    </citation>
    <scope>NUCLEOTIDE SEQUENCE [LARGE SCALE GENOMIC DNA]</scope>
    <source>
        <strain evidence="9 10">DSM 23446</strain>
    </source>
</reference>
<evidence type="ECO:0000256" key="1">
    <source>
        <dbReference type="ARBA" id="ARBA00000971"/>
    </source>
</evidence>
<dbReference type="RefSeq" id="WP_245946978.1">
    <property type="nucleotide sequence ID" value="NZ_QLLK01000001.1"/>
</dbReference>
<evidence type="ECO:0000313" key="10">
    <source>
        <dbReference type="Proteomes" id="UP000249610"/>
    </source>
</evidence>
<dbReference type="Gene3D" id="3.10.50.40">
    <property type="match status" value="1"/>
</dbReference>
<comment type="similarity">
    <text evidence="2 6">Belongs to the FKBP-type PPIase family.</text>
</comment>
<evidence type="ECO:0000256" key="2">
    <source>
        <dbReference type="ARBA" id="ARBA00006577"/>
    </source>
</evidence>
<evidence type="ECO:0000256" key="7">
    <source>
        <dbReference type="SAM" id="SignalP"/>
    </source>
</evidence>
<organism evidence="9 10">
    <name type="scientific">Algoriphagus yeomjeoni</name>
    <dbReference type="NCBI Taxonomy" id="291403"/>
    <lineage>
        <taxon>Bacteria</taxon>
        <taxon>Pseudomonadati</taxon>
        <taxon>Bacteroidota</taxon>
        <taxon>Cytophagia</taxon>
        <taxon>Cytophagales</taxon>
        <taxon>Cyclobacteriaceae</taxon>
        <taxon>Algoriphagus</taxon>
    </lineage>
</organism>
<dbReference type="InterPro" id="IPR046357">
    <property type="entry name" value="PPIase_dom_sf"/>
</dbReference>
<dbReference type="AlphaFoldDB" id="A0A327PSP4"/>
<evidence type="ECO:0000259" key="8">
    <source>
        <dbReference type="PROSITE" id="PS50059"/>
    </source>
</evidence>
<evidence type="ECO:0000256" key="4">
    <source>
        <dbReference type="ARBA" id="ARBA00023235"/>
    </source>
</evidence>
<evidence type="ECO:0000256" key="5">
    <source>
        <dbReference type="PROSITE-ProRule" id="PRU00277"/>
    </source>
</evidence>
<comment type="catalytic activity">
    <reaction evidence="1 5 6">
        <text>[protein]-peptidylproline (omega=180) = [protein]-peptidylproline (omega=0)</text>
        <dbReference type="Rhea" id="RHEA:16237"/>
        <dbReference type="Rhea" id="RHEA-COMP:10747"/>
        <dbReference type="Rhea" id="RHEA-COMP:10748"/>
        <dbReference type="ChEBI" id="CHEBI:83833"/>
        <dbReference type="ChEBI" id="CHEBI:83834"/>
        <dbReference type="EC" id="5.2.1.8"/>
    </reaction>
</comment>
<evidence type="ECO:0000256" key="6">
    <source>
        <dbReference type="RuleBase" id="RU003915"/>
    </source>
</evidence>
<comment type="caution">
    <text evidence="9">The sequence shown here is derived from an EMBL/GenBank/DDBJ whole genome shotgun (WGS) entry which is preliminary data.</text>
</comment>
<evidence type="ECO:0000313" key="9">
    <source>
        <dbReference type="EMBL" id="RAI95385.1"/>
    </source>
</evidence>
<dbReference type="GO" id="GO:0003755">
    <property type="term" value="F:peptidyl-prolyl cis-trans isomerase activity"/>
    <property type="evidence" value="ECO:0007669"/>
    <property type="project" value="UniProtKB-UniRule"/>
</dbReference>
<keyword evidence="10" id="KW-1185">Reference proteome</keyword>
<accession>A0A327PSP4</accession>
<feature type="signal peptide" evidence="7">
    <location>
        <begin position="1"/>
        <end position="19"/>
    </location>
</feature>
<dbReference type="PROSITE" id="PS51257">
    <property type="entry name" value="PROKAR_LIPOPROTEIN"/>
    <property type="match status" value="1"/>
</dbReference>
<dbReference type="EC" id="5.2.1.8" evidence="6"/>